<dbReference type="CDD" id="cd18785">
    <property type="entry name" value="SF2_C"/>
    <property type="match status" value="1"/>
</dbReference>
<dbReference type="InterPro" id="IPR014001">
    <property type="entry name" value="Helicase_ATP-bd"/>
</dbReference>
<dbReference type="PANTHER" id="PTHR47396:SF1">
    <property type="entry name" value="ATP-DEPENDENT HELICASE IRC3-RELATED"/>
    <property type="match status" value="1"/>
</dbReference>
<dbReference type="SUPFAM" id="SSF52540">
    <property type="entry name" value="P-loop containing nucleoside triphosphate hydrolases"/>
    <property type="match status" value="2"/>
</dbReference>
<evidence type="ECO:0000313" key="3">
    <source>
        <dbReference type="Proteomes" id="UP000229342"/>
    </source>
</evidence>
<dbReference type="InterPro" id="IPR050742">
    <property type="entry name" value="Helicase_Restrict-Modif_Enz"/>
</dbReference>
<feature type="domain" description="Helicase ATP-binding" evidence="1">
    <location>
        <begin position="1"/>
        <end position="214"/>
    </location>
</feature>
<dbReference type="SMART" id="SM00487">
    <property type="entry name" value="DEXDc"/>
    <property type="match status" value="1"/>
</dbReference>
<dbReference type="GO" id="GO:0005524">
    <property type="term" value="F:ATP binding"/>
    <property type="evidence" value="ECO:0007669"/>
    <property type="project" value="InterPro"/>
</dbReference>
<proteinExistence type="predicted"/>
<dbReference type="Gene3D" id="3.40.50.300">
    <property type="entry name" value="P-loop containing nucleotide triphosphate hydrolases"/>
    <property type="match status" value="2"/>
</dbReference>
<name>A0A2H0KCH3_9BACT</name>
<accession>A0A2H0KCH3</accession>
<dbReference type="Proteomes" id="UP000229342">
    <property type="component" value="Unassembled WGS sequence"/>
</dbReference>
<dbReference type="PANTHER" id="PTHR47396">
    <property type="entry name" value="TYPE I RESTRICTION ENZYME ECOKI R PROTEIN"/>
    <property type="match status" value="1"/>
</dbReference>
<dbReference type="Pfam" id="PF04851">
    <property type="entry name" value="ResIII"/>
    <property type="match status" value="1"/>
</dbReference>
<gene>
    <name evidence="2" type="ORF">COV91_01505</name>
</gene>
<comment type="caution">
    <text evidence="2">The sequence shown here is derived from an EMBL/GenBank/DDBJ whole genome shotgun (WGS) entry which is preliminary data.</text>
</comment>
<dbReference type="InterPro" id="IPR006935">
    <property type="entry name" value="Helicase/UvrB_N"/>
</dbReference>
<dbReference type="AlphaFoldDB" id="A0A2H0KCH3"/>
<dbReference type="GO" id="GO:0003677">
    <property type="term" value="F:DNA binding"/>
    <property type="evidence" value="ECO:0007669"/>
    <property type="project" value="InterPro"/>
</dbReference>
<protein>
    <recommendedName>
        <fullName evidence="1">Helicase ATP-binding domain-containing protein</fullName>
    </recommendedName>
</protein>
<evidence type="ECO:0000313" key="2">
    <source>
        <dbReference type="EMBL" id="PIQ68927.1"/>
    </source>
</evidence>
<dbReference type="InterPro" id="IPR027417">
    <property type="entry name" value="P-loop_NTPase"/>
</dbReference>
<sequence length="752" mass="86593">MTFELTKYQDEAVREILEYAKKLLRQTGEKKLMFRSPTGSGKTIIMAEFLARFADDTGHSPCAFIWAAPRQLHEQSKEKIEAHFEHSRAMDCSFFDDLNDRRIGENEVLFFNWESIRQNNNIVIRENEQDNNLSSVIERTREAGRKVVLVIDESHFHAQAETSKNLIAAIAPNLTIEVSATPVMENPDKIVSVDIGEIKAEGMTGKAMIKKSVVLNEDFKNVLLQRGQTEKIKSDLAGSTDDIVLREALKKREELALGYKAAGMTINPLLLIQLPDRRGQADDDRQEMITRTLKDKHGIGIENNKLAVYLSEDKQNLGNITRNDNEVEVLIFKQAIALGWDCPRAQVLVLFREWSSPVFSIQTIGRIMRMPEPERGYHDNEILNYSYVYTNLEDIEIKDDIGRGYIVLHTSKRDKKYEQISLPSVHRERHREQTRLSSIFTALFLGEAQKYGLEKKIKTKNQRVHPAFISDWKTENIDEVAGEHIRANAQLTNTASDMDLQRLFDYFIRKSLAPEFHPEDRSIGHTKRAIYQFFKKQLGMEKADKFQDIISIVLSEDNQPYFKAVIDMAKLDHIQEAKKREEKLADGLWKVPDRLPFDEEYTEIETKKSVMQPFFAKWGSDAEKRFVEFLDSPRNSVSWWFKNGDRDAIFFAVPYKKGNGLAPFYVDFVLMMKDGSIGLLDPHGIHLADFADKSDGLHEYIDHLRENGRKVFGGIIANTNHRDYSGQWMLYEGVGANAKKDDWANWTRLELS</sequence>
<reference evidence="2 3" key="1">
    <citation type="submission" date="2017-09" db="EMBL/GenBank/DDBJ databases">
        <title>Depth-based differentiation of microbial function through sediment-hosted aquifers and enrichment of novel symbionts in the deep terrestrial subsurface.</title>
        <authorList>
            <person name="Probst A.J."/>
            <person name="Ladd B."/>
            <person name="Jarett J.K."/>
            <person name="Geller-Mcgrath D.E."/>
            <person name="Sieber C.M."/>
            <person name="Emerson J.B."/>
            <person name="Anantharaman K."/>
            <person name="Thomas B.C."/>
            <person name="Malmstrom R."/>
            <person name="Stieglmeier M."/>
            <person name="Klingl A."/>
            <person name="Woyke T."/>
            <person name="Ryan C.M."/>
            <person name="Banfield J.F."/>
        </authorList>
    </citation>
    <scope>NUCLEOTIDE SEQUENCE [LARGE SCALE GENOMIC DNA]</scope>
    <source>
        <strain evidence="2">CG11_big_fil_rev_8_21_14_0_20_46_11</strain>
    </source>
</reference>
<organism evidence="2 3">
    <name type="scientific">Candidatus Taylorbacteria bacterium CG11_big_fil_rev_8_21_14_0_20_46_11</name>
    <dbReference type="NCBI Taxonomy" id="1975025"/>
    <lineage>
        <taxon>Bacteria</taxon>
        <taxon>Candidatus Tayloriibacteriota</taxon>
    </lineage>
</organism>
<dbReference type="GO" id="GO:0016787">
    <property type="term" value="F:hydrolase activity"/>
    <property type="evidence" value="ECO:0007669"/>
    <property type="project" value="InterPro"/>
</dbReference>
<dbReference type="EMBL" id="PCVG01000018">
    <property type="protein sequence ID" value="PIQ68927.1"/>
    <property type="molecule type" value="Genomic_DNA"/>
</dbReference>
<dbReference type="GO" id="GO:0005829">
    <property type="term" value="C:cytosol"/>
    <property type="evidence" value="ECO:0007669"/>
    <property type="project" value="TreeGrafter"/>
</dbReference>
<evidence type="ECO:0000259" key="1">
    <source>
        <dbReference type="SMART" id="SM00487"/>
    </source>
</evidence>